<evidence type="ECO:0000256" key="4">
    <source>
        <dbReference type="ARBA" id="ARBA00022946"/>
    </source>
</evidence>
<dbReference type="OMA" id="NGPYDLQ"/>
<keyword evidence="4" id="KW-0809">Transit peptide</keyword>
<dbReference type="Pfam" id="PF01987">
    <property type="entry name" value="AIM24"/>
    <property type="match status" value="1"/>
</dbReference>
<evidence type="ECO:0000313" key="10">
    <source>
        <dbReference type="Proteomes" id="UP000094389"/>
    </source>
</evidence>
<evidence type="ECO:0000256" key="6">
    <source>
        <dbReference type="RuleBase" id="RU363045"/>
    </source>
</evidence>
<dbReference type="GO" id="GO:0005743">
    <property type="term" value="C:mitochondrial inner membrane"/>
    <property type="evidence" value="ECO:0007669"/>
    <property type="project" value="TreeGrafter"/>
</dbReference>
<dbReference type="InterPro" id="IPR016031">
    <property type="entry name" value="Trp_RNA-bd_attenuator-like_dom"/>
</dbReference>
<accession>A0A1E4S742</accession>
<dbReference type="EMBL" id="KV453926">
    <property type="protein sequence ID" value="ODV75319.1"/>
    <property type="molecule type" value="Genomic_DNA"/>
</dbReference>
<name>A0A0H5C366_CYBJN</name>
<evidence type="ECO:0000256" key="2">
    <source>
        <dbReference type="ARBA" id="ARBA00009322"/>
    </source>
</evidence>
<reference evidence="8 10" key="3">
    <citation type="journal article" date="2016" name="Proc. Natl. Acad. Sci. U.S.A.">
        <title>Comparative genomics of biotechnologically important yeasts.</title>
        <authorList>
            <person name="Riley R."/>
            <person name="Haridas S."/>
            <person name="Wolfe K.H."/>
            <person name="Lopes M.R."/>
            <person name="Hittinger C.T."/>
            <person name="Goeker M."/>
            <person name="Salamov A.A."/>
            <person name="Wisecaver J.H."/>
            <person name="Long T.M."/>
            <person name="Calvey C.H."/>
            <person name="Aerts A.L."/>
            <person name="Barry K.W."/>
            <person name="Choi C."/>
            <person name="Clum A."/>
            <person name="Coughlan A.Y."/>
            <person name="Deshpande S."/>
            <person name="Douglass A.P."/>
            <person name="Hanson S.J."/>
            <person name="Klenk H.-P."/>
            <person name="LaButti K.M."/>
            <person name="Lapidus A."/>
            <person name="Lindquist E.A."/>
            <person name="Lipzen A.M."/>
            <person name="Meier-Kolthoff J.P."/>
            <person name="Ohm R.A."/>
            <person name="Otillar R.P."/>
            <person name="Pangilinan J.L."/>
            <person name="Peng Y."/>
            <person name="Rokas A."/>
            <person name="Rosa C.A."/>
            <person name="Scheuner C."/>
            <person name="Sibirny A.A."/>
            <person name="Slot J.C."/>
            <person name="Stielow J.B."/>
            <person name="Sun H."/>
            <person name="Kurtzman C.P."/>
            <person name="Blackwell M."/>
            <person name="Grigoriev I.V."/>
            <person name="Jeffries T.W."/>
        </authorList>
    </citation>
    <scope>NUCLEOTIDE SEQUENCE [LARGE SCALE GENOMIC DNA]</scope>
    <source>
        <strain evidence="10">ATCC 18201 / CBS 1600 / BCRC 20928 / JCM 3617 / NBRC 0987 / NRRL Y-1542</strain>
        <strain evidence="8">NRRL Y-1542</strain>
    </source>
</reference>
<dbReference type="Proteomes" id="UP000094389">
    <property type="component" value="Unassembled WGS sequence"/>
</dbReference>
<dbReference type="Proteomes" id="UP000038830">
    <property type="component" value="Unassembled WGS sequence"/>
</dbReference>
<evidence type="ECO:0000256" key="3">
    <source>
        <dbReference type="ARBA" id="ARBA00013287"/>
    </source>
</evidence>
<proteinExistence type="inferred from homology"/>
<reference evidence="7" key="1">
    <citation type="submission" date="2014-12" db="EMBL/GenBank/DDBJ databases">
        <authorList>
            <person name="Jaenicke S."/>
        </authorList>
    </citation>
    <scope>NUCLEOTIDE SEQUENCE [LARGE SCALE GENOMIC DNA]</scope>
    <source>
        <strain evidence="7">CBS1600</strain>
    </source>
</reference>
<dbReference type="InterPro" id="IPR036983">
    <property type="entry name" value="AIM24_sf"/>
</dbReference>
<evidence type="ECO:0000256" key="1">
    <source>
        <dbReference type="ARBA" id="ARBA00004173"/>
    </source>
</evidence>
<dbReference type="PANTHER" id="PTHR36959:SF2">
    <property type="entry name" value="ALTERED INHERITANCE OF MITOCHONDRIA PROTEIN 24, MITOCHONDRIAL"/>
    <property type="match status" value="1"/>
</dbReference>
<dbReference type="OrthoDB" id="5295771at2759"/>
<keyword evidence="5 6" id="KW-0496">Mitochondrion</keyword>
<dbReference type="PANTHER" id="PTHR36959">
    <property type="entry name" value="ALTERED INHERITANCE OF MITOCHONDRIA PROTEIN 24, MITOCHONDRIAL"/>
    <property type="match status" value="1"/>
</dbReference>
<keyword evidence="10" id="KW-1185">Reference proteome</keyword>
<comment type="similarity">
    <text evidence="2 6">Belongs to the AIM24 family.</text>
</comment>
<dbReference type="SUPFAM" id="SSF51219">
    <property type="entry name" value="TRAP-like"/>
    <property type="match status" value="1"/>
</dbReference>
<dbReference type="Gene3D" id="3.60.160.10">
    <property type="entry name" value="Mitochondrial biogenesis AIM24"/>
    <property type="match status" value="1"/>
</dbReference>
<dbReference type="InterPro" id="IPR002838">
    <property type="entry name" value="AIM24"/>
</dbReference>
<gene>
    <name evidence="7" type="ORF">BN1211_2831</name>
    <name evidence="8" type="ORF">CYBJADRAFT_44711</name>
</gene>
<dbReference type="AlphaFoldDB" id="A0A0H5C366"/>
<organism evidence="7 9">
    <name type="scientific">Cyberlindnera jadinii (strain ATCC 18201 / CBS 1600 / BCRC 20928 / JCM 3617 / NBRC 0987 / NRRL Y-1542)</name>
    <name type="common">Torula yeast</name>
    <name type="synonym">Candida utilis</name>
    <dbReference type="NCBI Taxonomy" id="983966"/>
    <lineage>
        <taxon>Eukaryota</taxon>
        <taxon>Fungi</taxon>
        <taxon>Dikarya</taxon>
        <taxon>Ascomycota</taxon>
        <taxon>Saccharomycotina</taxon>
        <taxon>Saccharomycetes</taxon>
        <taxon>Phaffomycetales</taxon>
        <taxon>Phaffomycetaceae</taxon>
        <taxon>Cyberlindnera</taxon>
    </lineage>
</organism>
<dbReference type="GO" id="GO:0007007">
    <property type="term" value="P:inner mitochondrial membrane organization"/>
    <property type="evidence" value="ECO:0007669"/>
    <property type="project" value="TreeGrafter"/>
</dbReference>
<sequence length="338" mass="37454">MSYRVLKRKLHIQAAPTRSIVAKNLGHHQLSDVPYAQQPLFNALGQPPTLLEVNAPPSFPVVLQSSKLISLSNIATTRLTPYISLKNLVLWKPWRFLTLESTTPVSLLVTGQSLSVLTLDGSTDYVLFPRDSLLAYAGAALRLGAVRRVKGLPGFEYTLLQGRGEAVVQADGEVHKLVLDSEDEVIVSKKALVAINVQGEVDCIEPWTLTKTQVEQSQSQDVVKTNDWKHYLQQALNTLNHIKRSLLNVVSGANEYVKVKGPRTVLIQANSSTSPLFELDTENKSIRITESKLEDYASFQSQDSRDYLHYVTVQNGEVKFTSTPDFKATVDKIAKKSG</sequence>
<evidence type="ECO:0000313" key="8">
    <source>
        <dbReference type="EMBL" id="ODV75319.1"/>
    </source>
</evidence>
<dbReference type="EMBL" id="CDQK01000003">
    <property type="protein sequence ID" value="CEP22465.1"/>
    <property type="molecule type" value="Genomic_DNA"/>
</dbReference>
<evidence type="ECO:0000313" key="7">
    <source>
        <dbReference type="EMBL" id="CEP22465.1"/>
    </source>
</evidence>
<protein>
    <recommendedName>
        <fullName evidence="3 6">Altered inheritance of mitochondria protein 24, mitochondrial</fullName>
    </recommendedName>
</protein>
<evidence type="ECO:0000313" key="9">
    <source>
        <dbReference type="Proteomes" id="UP000038830"/>
    </source>
</evidence>
<comment type="subcellular location">
    <subcellularLocation>
        <location evidence="1 6">Mitochondrion</location>
    </subcellularLocation>
</comment>
<evidence type="ECO:0000256" key="5">
    <source>
        <dbReference type="ARBA" id="ARBA00023128"/>
    </source>
</evidence>
<accession>A0A0H5C366</accession>
<reference evidence="9" key="2">
    <citation type="journal article" date="2015" name="J. Biotechnol.">
        <title>The structure of the Cyberlindnera jadinii genome and its relation to Candida utilis analyzed by the occurrence of single nucleotide polymorphisms.</title>
        <authorList>
            <person name="Rupp O."/>
            <person name="Brinkrolf K."/>
            <person name="Buerth C."/>
            <person name="Kunigo M."/>
            <person name="Schneider J."/>
            <person name="Jaenicke S."/>
            <person name="Goesmann A."/>
            <person name="Puehler A."/>
            <person name="Jaeger K.-E."/>
            <person name="Ernst J.F."/>
        </authorList>
    </citation>
    <scope>NUCLEOTIDE SEQUENCE [LARGE SCALE GENOMIC DNA]</scope>
    <source>
        <strain evidence="9">ATCC 18201 / CBS 1600 / BCRC 20928 / JCM 3617 / NBRC 0987 / NRRL Y-1542</strain>
    </source>
</reference>